<dbReference type="RefSeq" id="WP_046843449.1">
    <property type="nucleotide sequence ID" value="NZ_CP011389.1"/>
</dbReference>
<keyword evidence="3" id="KW-0007">Acetylation</keyword>
<dbReference type="Gene3D" id="2.120.10.30">
    <property type="entry name" value="TolB, C-terminal domain"/>
    <property type="match status" value="2"/>
</dbReference>
<evidence type="ECO:0000256" key="5">
    <source>
        <dbReference type="ARBA" id="ARBA00032596"/>
    </source>
</evidence>
<accession>A0A0F7JPZ7</accession>
<dbReference type="AlphaFoldDB" id="A0A0F7JPZ7"/>
<dbReference type="GO" id="GO:0004252">
    <property type="term" value="F:serine-type endopeptidase activity"/>
    <property type="evidence" value="ECO:0007669"/>
    <property type="project" value="InterPro"/>
</dbReference>
<reference evidence="9" key="2">
    <citation type="submission" date="2023-07" db="EMBL/GenBank/DDBJ databases">
        <title>Sorghum-associated microbial communities from plants grown in Nebraska, USA.</title>
        <authorList>
            <person name="Schachtman D."/>
        </authorList>
    </citation>
    <scope>NUCLEOTIDE SEQUENCE</scope>
    <source>
        <strain evidence="9">BE330</strain>
    </source>
</reference>
<dbReference type="PANTHER" id="PTHR42776">
    <property type="entry name" value="SERINE PEPTIDASE S9 FAMILY MEMBER"/>
    <property type="match status" value="1"/>
</dbReference>
<evidence type="ECO:0000256" key="6">
    <source>
        <dbReference type="ARBA" id="ARBA00045885"/>
    </source>
</evidence>
<evidence type="ECO:0000256" key="1">
    <source>
        <dbReference type="ARBA" id="ARBA00022801"/>
    </source>
</evidence>
<keyword evidence="2" id="KW-0720">Serine protease</keyword>
<name>A0A0F7JPZ7_9DEIO</name>
<proteinExistence type="predicted"/>
<evidence type="ECO:0000256" key="3">
    <source>
        <dbReference type="ARBA" id="ARBA00022990"/>
    </source>
</evidence>
<dbReference type="PROSITE" id="PS00708">
    <property type="entry name" value="PRO_ENDOPEP_SER"/>
    <property type="match status" value="1"/>
</dbReference>
<dbReference type="PRINTS" id="PR00862">
    <property type="entry name" value="PROLIGOPTASE"/>
</dbReference>
<dbReference type="OrthoDB" id="9776685at2"/>
<reference evidence="8 10" key="1">
    <citation type="submission" date="2015-01" db="EMBL/GenBank/DDBJ databases">
        <title>Deinococcus soli/N5/whole genome sequencing.</title>
        <authorList>
            <person name="Kim M.K."/>
            <person name="Srinivasan S."/>
            <person name="Lee J.-J."/>
        </authorList>
    </citation>
    <scope>NUCLEOTIDE SEQUENCE [LARGE SCALE GENOMIC DNA]</scope>
    <source>
        <strain evidence="8 10">N5</strain>
    </source>
</reference>
<evidence type="ECO:0000256" key="4">
    <source>
        <dbReference type="ARBA" id="ARBA00032284"/>
    </source>
</evidence>
<organism evidence="8 10">
    <name type="scientific">Deinococcus soli</name>
    <name type="common">ex Cha et al. 2016</name>
    <dbReference type="NCBI Taxonomy" id="1309411"/>
    <lineage>
        <taxon>Bacteria</taxon>
        <taxon>Thermotogati</taxon>
        <taxon>Deinococcota</taxon>
        <taxon>Deinococci</taxon>
        <taxon>Deinococcales</taxon>
        <taxon>Deinococcaceae</taxon>
        <taxon>Deinococcus</taxon>
    </lineage>
</organism>
<dbReference type="SUPFAM" id="SSF53474">
    <property type="entry name" value="alpha/beta-Hydrolases"/>
    <property type="match status" value="1"/>
</dbReference>
<dbReference type="GO" id="GO:0004177">
    <property type="term" value="F:aminopeptidase activity"/>
    <property type="evidence" value="ECO:0007669"/>
    <property type="project" value="UniProtKB-KW"/>
</dbReference>
<evidence type="ECO:0000256" key="2">
    <source>
        <dbReference type="ARBA" id="ARBA00022825"/>
    </source>
</evidence>
<evidence type="ECO:0000313" key="10">
    <source>
        <dbReference type="Proteomes" id="UP000034024"/>
    </source>
</evidence>
<keyword evidence="9" id="KW-0031">Aminopeptidase</keyword>
<keyword evidence="10" id="KW-1185">Reference proteome</keyword>
<dbReference type="Pfam" id="PF07676">
    <property type="entry name" value="PD40"/>
    <property type="match status" value="1"/>
</dbReference>
<dbReference type="Proteomes" id="UP000034024">
    <property type="component" value="Chromosome"/>
</dbReference>
<dbReference type="InterPro" id="IPR001375">
    <property type="entry name" value="Peptidase_S9_cat"/>
</dbReference>
<dbReference type="PANTHER" id="PTHR42776:SF27">
    <property type="entry name" value="DIPEPTIDYL PEPTIDASE FAMILY MEMBER 6"/>
    <property type="match status" value="1"/>
</dbReference>
<dbReference type="SUPFAM" id="SSF69304">
    <property type="entry name" value="Tricorn protease N-terminal domain"/>
    <property type="match status" value="1"/>
</dbReference>
<dbReference type="EMBL" id="CP011389">
    <property type="protein sequence ID" value="AKH16878.1"/>
    <property type="molecule type" value="Genomic_DNA"/>
</dbReference>
<evidence type="ECO:0000313" key="8">
    <source>
        <dbReference type="EMBL" id="AKH16878.1"/>
    </source>
</evidence>
<dbReference type="InterPro" id="IPR002470">
    <property type="entry name" value="Peptidase_S9A"/>
</dbReference>
<dbReference type="Gene3D" id="3.40.50.1820">
    <property type="entry name" value="alpha/beta hydrolase"/>
    <property type="match status" value="1"/>
</dbReference>
<feature type="domain" description="Peptidase S9 prolyl oligopeptidase catalytic" evidence="7">
    <location>
        <begin position="398"/>
        <end position="612"/>
    </location>
</feature>
<evidence type="ECO:0000313" key="9">
    <source>
        <dbReference type="EMBL" id="MDR6219772.1"/>
    </source>
</evidence>
<dbReference type="InterPro" id="IPR002471">
    <property type="entry name" value="Pept_S9_AS"/>
</dbReference>
<dbReference type="GO" id="GO:0006508">
    <property type="term" value="P:proteolysis"/>
    <property type="evidence" value="ECO:0007669"/>
    <property type="project" value="InterPro"/>
</dbReference>
<dbReference type="KEGG" id="dch:SY84_07200"/>
<dbReference type="Proteomes" id="UP001185331">
    <property type="component" value="Unassembled WGS sequence"/>
</dbReference>
<protein>
    <recommendedName>
        <fullName evidence="5">Acyl-peptide hydrolase</fullName>
    </recommendedName>
    <alternativeName>
        <fullName evidence="4">Acylaminoacyl-peptidase</fullName>
    </alternativeName>
</protein>
<evidence type="ECO:0000259" key="7">
    <source>
        <dbReference type="Pfam" id="PF00326"/>
    </source>
</evidence>
<dbReference type="InterPro" id="IPR011042">
    <property type="entry name" value="6-blade_b-propeller_TolB-like"/>
</dbReference>
<dbReference type="InterPro" id="IPR029058">
    <property type="entry name" value="AB_hydrolase_fold"/>
</dbReference>
<dbReference type="InterPro" id="IPR011659">
    <property type="entry name" value="WD40"/>
</dbReference>
<dbReference type="PATRIC" id="fig|1309411.5.peg.1468"/>
<gene>
    <name evidence="9" type="ORF">J2Y00_003376</name>
    <name evidence="8" type="ORF">SY84_07200</name>
</gene>
<dbReference type="Pfam" id="PF00326">
    <property type="entry name" value="Peptidase_S9"/>
    <property type="match status" value="1"/>
</dbReference>
<dbReference type="EMBL" id="JAVDQK010000008">
    <property type="protein sequence ID" value="MDR6219772.1"/>
    <property type="molecule type" value="Genomic_DNA"/>
</dbReference>
<keyword evidence="9" id="KW-0645">Protease</keyword>
<comment type="function">
    <text evidence="6">This enzyme catalyzes the hydrolysis of the N-terminal peptide bond of an N-acetylated peptide to generate an N-acetylated amino acid and a peptide with a free N-terminus. It preferentially cleaves off Ac-Ala, Ac-Met and Ac-Ser. Also, involved in the degradation of oxidized and glycated proteins.</text>
</comment>
<keyword evidence="1" id="KW-0378">Hydrolase</keyword>
<sequence length="612" mass="67303">MPTPLPLEELVTLPITMGLTVSPDGEQVAYYDNRSGRMELCTLHLRTRERRQHTSGQAPATPRSAPVWSADSRELFLAWDHDGNERTALHVLSLDTGEVRALHHQPGSMDFPVHAHPDGTRLLVNSTRGGQMNIWQYDLTRSGEDAWTPLSTQPNSTQAVAYSPDGRRISLNTNESPDLRNLDGYVMNADGTGMCRVLHLQEGTRESVGHWHPDGTHLTAASDAAGHGRAGRLDLTSGEVQWFTPEGGPDDTPGRISPDGQWLSVTRNADSTLTPLLYSLDTAVPRALHLPLGLSSGTQYALGHQLLVGHTTTTTRADVLLYDLTTDTTSTLIPAEYGTLHPERFTPGQYIHYPSPSAHDPQVQVPAILYVPQGLNPADRHPALVHAHGGPTAQFFRTFDDEVQYLVSLGYTVICPNVRGSTGYGTPWRDANLRDWGGRDLQDIAAAATYLATLPHVDPARIGLYGVSYGGYLSYLAPVKHPDLFKVAIPIVGITDLHQLHTDNSRDIPQLAYYFRTMMGHPDEHAGLWRDRSAITHAANLKAHMLMLHGANDPRCPVNQARGFRDALNATGKHEGQDYEYVEFDDQGHGTADPAARIRTTRLIADYLARHL</sequence>